<dbReference type="EMBL" id="CP013023">
    <property type="protein sequence ID" value="ANF97770.1"/>
    <property type="molecule type" value="Genomic_DNA"/>
</dbReference>
<name>A0A172ZKV2_9BACL</name>
<reference evidence="2 3" key="2">
    <citation type="journal article" date="2016" name="Int. J. Syst. Evol. Microbiol.">
        <title>Paenibacillus bovis sp. nov., isolated from raw yak (Bos grunniens) milk.</title>
        <authorList>
            <person name="Gao C."/>
            <person name="Han J."/>
            <person name="Liu Z."/>
            <person name="Xu X."/>
            <person name="Hang F."/>
            <person name="Wu Z."/>
        </authorList>
    </citation>
    <scope>NUCLEOTIDE SEQUENCE [LARGE SCALE GENOMIC DNA]</scope>
    <source>
        <strain evidence="2 3">BD3526</strain>
    </source>
</reference>
<feature type="transmembrane region" description="Helical" evidence="1">
    <location>
        <begin position="176"/>
        <end position="193"/>
    </location>
</feature>
<keyword evidence="3" id="KW-1185">Reference proteome</keyword>
<evidence type="ECO:0000313" key="3">
    <source>
        <dbReference type="Proteomes" id="UP000078148"/>
    </source>
</evidence>
<organism evidence="2 3">
    <name type="scientific">Paenibacillus bovis</name>
    <dbReference type="NCBI Taxonomy" id="1616788"/>
    <lineage>
        <taxon>Bacteria</taxon>
        <taxon>Bacillati</taxon>
        <taxon>Bacillota</taxon>
        <taxon>Bacilli</taxon>
        <taxon>Bacillales</taxon>
        <taxon>Paenibacillaceae</taxon>
        <taxon>Paenibacillus</taxon>
    </lineage>
</organism>
<dbReference type="RefSeq" id="WP_060535865.1">
    <property type="nucleotide sequence ID" value="NZ_CP013023.1"/>
</dbReference>
<proteinExistence type="predicted"/>
<keyword evidence="1" id="KW-0812">Transmembrane</keyword>
<feature type="transmembrane region" description="Helical" evidence="1">
    <location>
        <begin position="148"/>
        <end position="169"/>
    </location>
</feature>
<feature type="transmembrane region" description="Helical" evidence="1">
    <location>
        <begin position="99"/>
        <end position="128"/>
    </location>
</feature>
<dbReference type="Proteomes" id="UP000078148">
    <property type="component" value="Chromosome"/>
</dbReference>
<accession>A0A172ZKV2</accession>
<feature type="transmembrane region" description="Helical" evidence="1">
    <location>
        <begin position="21"/>
        <end position="39"/>
    </location>
</feature>
<protein>
    <recommendedName>
        <fullName evidence="4">ABC transporter permease</fullName>
    </recommendedName>
</protein>
<dbReference type="Pfam" id="PF12730">
    <property type="entry name" value="ABC2_membrane_4"/>
    <property type="match status" value="1"/>
</dbReference>
<dbReference type="KEGG" id="pbv:AR543_18295"/>
<sequence>MLKLLRLEIKKYQLWHYIKGVLIANLCFLALLVLIYVMETKDGHIPFESYDMAFMIIDSLVRATFTIFAAVLIARLFVEEYKTGSISVLFMYPVKRQKLMIAKVLIIAMFTFTTIFVSNAVMGSLFYLTNQTVHFLAEPMTSDIFMRNLRSVLISALASAGIGLIPLYIGMRRKSVPATLVSAVLIVALTGGTSNDFSMFAITAVPVSLAAVGLLSAYLSIRNVESKDIV</sequence>
<keyword evidence="1" id="KW-1133">Transmembrane helix</keyword>
<evidence type="ECO:0000256" key="1">
    <source>
        <dbReference type="SAM" id="Phobius"/>
    </source>
</evidence>
<dbReference type="STRING" id="1616788.AR543_18295"/>
<keyword evidence="1" id="KW-0472">Membrane</keyword>
<dbReference type="OrthoDB" id="9784784at2"/>
<reference evidence="3" key="1">
    <citation type="submission" date="2015-10" db="EMBL/GenBank/DDBJ databases">
        <title>Genome of Paenibacillus bovis sp. nov.</title>
        <authorList>
            <person name="Wu Z."/>
            <person name="Gao C."/>
            <person name="Liu Z."/>
            <person name="Zheng H."/>
        </authorList>
    </citation>
    <scope>NUCLEOTIDE SEQUENCE [LARGE SCALE GENOMIC DNA]</scope>
    <source>
        <strain evidence="3">BD3526</strain>
    </source>
</reference>
<feature type="transmembrane region" description="Helical" evidence="1">
    <location>
        <begin position="59"/>
        <end position="78"/>
    </location>
</feature>
<evidence type="ECO:0000313" key="2">
    <source>
        <dbReference type="EMBL" id="ANF97770.1"/>
    </source>
</evidence>
<evidence type="ECO:0008006" key="4">
    <source>
        <dbReference type="Google" id="ProtNLM"/>
    </source>
</evidence>
<dbReference type="AlphaFoldDB" id="A0A172ZKV2"/>
<feature type="transmembrane region" description="Helical" evidence="1">
    <location>
        <begin position="199"/>
        <end position="221"/>
    </location>
</feature>
<gene>
    <name evidence="2" type="ORF">AR543_18295</name>
</gene>